<comment type="similarity">
    <text evidence="2">Belongs to the peptidase A22B family.</text>
</comment>
<feature type="transmembrane region" description="Helical" evidence="9">
    <location>
        <begin position="334"/>
        <end position="352"/>
    </location>
</feature>
<keyword evidence="11" id="KW-1185">Reference proteome</keyword>
<feature type="transmembrane region" description="Helical" evidence="9">
    <location>
        <begin position="63"/>
        <end position="81"/>
    </location>
</feature>
<protein>
    <submittedName>
        <fullName evidence="10">Uncharacterized protein</fullName>
    </submittedName>
</protein>
<dbReference type="InterPro" id="IPR007369">
    <property type="entry name" value="Peptidase_A22B_SPP"/>
</dbReference>
<evidence type="ECO:0000256" key="1">
    <source>
        <dbReference type="ARBA" id="ARBA00004477"/>
    </source>
</evidence>
<dbReference type="OrthoDB" id="29661at2759"/>
<evidence type="ECO:0000256" key="5">
    <source>
        <dbReference type="ARBA" id="ARBA00022824"/>
    </source>
</evidence>
<dbReference type="GO" id="GO:0098553">
    <property type="term" value="C:lumenal side of endoplasmic reticulum membrane"/>
    <property type="evidence" value="ECO:0007669"/>
    <property type="project" value="TreeGrafter"/>
</dbReference>
<evidence type="ECO:0000256" key="9">
    <source>
        <dbReference type="SAM" id="Phobius"/>
    </source>
</evidence>
<comment type="caution">
    <text evidence="10">The sequence shown here is derived from an EMBL/GenBank/DDBJ whole genome shotgun (WGS) entry which is preliminary data.</text>
</comment>
<feature type="transmembrane region" description="Helical" evidence="9">
    <location>
        <begin position="252"/>
        <end position="271"/>
    </location>
</feature>
<evidence type="ECO:0000256" key="2">
    <source>
        <dbReference type="ARBA" id="ARBA00006859"/>
    </source>
</evidence>
<dbReference type="GO" id="GO:0042500">
    <property type="term" value="F:aspartic endopeptidase activity, intramembrane cleaving"/>
    <property type="evidence" value="ECO:0007669"/>
    <property type="project" value="InterPro"/>
</dbReference>
<feature type="compositionally biased region" description="Polar residues" evidence="8">
    <location>
        <begin position="405"/>
        <end position="420"/>
    </location>
</feature>
<dbReference type="EMBL" id="MU167223">
    <property type="protein sequence ID" value="KAG0150028.1"/>
    <property type="molecule type" value="Genomic_DNA"/>
</dbReference>
<dbReference type="SMART" id="SM00730">
    <property type="entry name" value="PSN"/>
    <property type="match status" value="1"/>
</dbReference>
<feature type="transmembrane region" description="Helical" evidence="9">
    <location>
        <begin position="306"/>
        <end position="328"/>
    </location>
</feature>
<dbReference type="GO" id="GO:0098554">
    <property type="term" value="C:cytoplasmic side of endoplasmic reticulum membrane"/>
    <property type="evidence" value="ECO:0007669"/>
    <property type="project" value="TreeGrafter"/>
</dbReference>
<feature type="transmembrane region" description="Helical" evidence="9">
    <location>
        <begin position="93"/>
        <end position="117"/>
    </location>
</feature>
<evidence type="ECO:0000256" key="6">
    <source>
        <dbReference type="ARBA" id="ARBA00022989"/>
    </source>
</evidence>
<proteinExistence type="inferred from homology"/>
<accession>A0A9P6NPW8</accession>
<dbReference type="PANTHER" id="PTHR12174">
    <property type="entry name" value="SIGNAL PEPTIDE PEPTIDASE"/>
    <property type="match status" value="1"/>
</dbReference>
<keyword evidence="3 9" id="KW-0812">Transmembrane</keyword>
<evidence type="ECO:0000313" key="11">
    <source>
        <dbReference type="Proteomes" id="UP000886653"/>
    </source>
</evidence>
<sequence>MDSVYQAYLALGVSAVIPIWYASHASVKVPVVRKSKNKTSADTDGSSSDEDEEEVERMTSEDAYWFPVLGSGALLGLYLVFKYLNKELINAVLSGYFALMGTGGLTRMLATITRTTLGPESWSKQTKYKFRLTRSPADILFSLRFTNWHIGFLGLSAVLSAIQWYTKQWMLSNIFALSFAFNAITLLKLDSFKTGSVLLSGLFLYDVWWVFGSSHAFGESVMVSVAKNFDAPIKITWPRSLYDFLSFDQKKFAMLGLGDIVMPGIFVALCLRYDYKKAYDKLAKAAKGPINKKTLLSPTSNFPRPYFHTCMVSYVIGLATTMAVMHFFKAAQPALLYLSPACVGSVFLLAIATGDTVEYFRWEDGEDDDKVEKDDKKSEGDDSKKATAISTANKESVEEEDWTSGGVSESGKSGLKLTNQGKKKKK</sequence>
<dbReference type="Proteomes" id="UP000886653">
    <property type="component" value="Unassembled WGS sequence"/>
</dbReference>
<dbReference type="AlphaFoldDB" id="A0A9P6NPW8"/>
<feature type="transmembrane region" description="Helical" evidence="9">
    <location>
        <begin position="6"/>
        <end position="27"/>
    </location>
</feature>
<dbReference type="InterPro" id="IPR006639">
    <property type="entry name" value="Preselin/SPP"/>
</dbReference>
<gene>
    <name evidence="10" type="ORF">CROQUDRAFT_653024</name>
</gene>
<evidence type="ECO:0000313" key="10">
    <source>
        <dbReference type="EMBL" id="KAG0150028.1"/>
    </source>
</evidence>
<dbReference type="Pfam" id="PF04258">
    <property type="entry name" value="Peptidase_A22B"/>
    <property type="match status" value="1"/>
</dbReference>
<name>A0A9P6NPW8_9BASI</name>
<keyword evidence="7 9" id="KW-0472">Membrane</keyword>
<keyword evidence="6 9" id="KW-1133">Transmembrane helix</keyword>
<dbReference type="GO" id="GO:0006465">
    <property type="term" value="P:signal peptide processing"/>
    <property type="evidence" value="ECO:0007669"/>
    <property type="project" value="TreeGrafter"/>
</dbReference>
<evidence type="ECO:0000256" key="4">
    <source>
        <dbReference type="ARBA" id="ARBA00022801"/>
    </source>
</evidence>
<evidence type="ECO:0000256" key="7">
    <source>
        <dbReference type="ARBA" id="ARBA00023136"/>
    </source>
</evidence>
<keyword evidence="4" id="KW-0378">Hydrolase</keyword>
<evidence type="ECO:0000256" key="8">
    <source>
        <dbReference type="SAM" id="MobiDB-lite"/>
    </source>
</evidence>
<feature type="compositionally biased region" description="Basic and acidic residues" evidence="8">
    <location>
        <begin position="370"/>
        <end position="385"/>
    </location>
</feature>
<comment type="subcellular location">
    <subcellularLocation>
        <location evidence="1">Endoplasmic reticulum membrane</location>
        <topology evidence="1">Multi-pass membrane protein</topology>
    </subcellularLocation>
</comment>
<keyword evidence="5" id="KW-0256">Endoplasmic reticulum</keyword>
<feature type="region of interest" description="Disordered" evidence="8">
    <location>
        <begin position="367"/>
        <end position="426"/>
    </location>
</feature>
<dbReference type="PANTHER" id="PTHR12174:SF23">
    <property type="entry name" value="MINOR HISTOCOMPATIBILITY ANTIGEN H13"/>
    <property type="match status" value="1"/>
</dbReference>
<dbReference type="GO" id="GO:0033619">
    <property type="term" value="P:membrane protein proteolysis"/>
    <property type="evidence" value="ECO:0007669"/>
    <property type="project" value="TreeGrafter"/>
</dbReference>
<organism evidence="10 11">
    <name type="scientific">Cronartium quercuum f. sp. fusiforme G11</name>
    <dbReference type="NCBI Taxonomy" id="708437"/>
    <lineage>
        <taxon>Eukaryota</taxon>
        <taxon>Fungi</taxon>
        <taxon>Dikarya</taxon>
        <taxon>Basidiomycota</taxon>
        <taxon>Pucciniomycotina</taxon>
        <taxon>Pucciniomycetes</taxon>
        <taxon>Pucciniales</taxon>
        <taxon>Coleosporiaceae</taxon>
        <taxon>Cronartium</taxon>
    </lineage>
</organism>
<feature type="transmembrane region" description="Helical" evidence="9">
    <location>
        <begin position="138"/>
        <end position="162"/>
    </location>
</feature>
<evidence type="ECO:0000256" key="3">
    <source>
        <dbReference type="ARBA" id="ARBA00022692"/>
    </source>
</evidence>
<reference evidence="10" key="1">
    <citation type="submission" date="2013-11" db="EMBL/GenBank/DDBJ databases">
        <title>Genome sequence of the fusiform rust pathogen reveals effectors for host alternation and coevolution with pine.</title>
        <authorList>
            <consortium name="DOE Joint Genome Institute"/>
            <person name="Smith K."/>
            <person name="Pendleton A."/>
            <person name="Kubisiak T."/>
            <person name="Anderson C."/>
            <person name="Salamov A."/>
            <person name="Aerts A."/>
            <person name="Riley R."/>
            <person name="Clum A."/>
            <person name="Lindquist E."/>
            <person name="Ence D."/>
            <person name="Campbell M."/>
            <person name="Kronenberg Z."/>
            <person name="Feau N."/>
            <person name="Dhillon B."/>
            <person name="Hamelin R."/>
            <person name="Burleigh J."/>
            <person name="Smith J."/>
            <person name="Yandell M."/>
            <person name="Nelson C."/>
            <person name="Grigoriev I."/>
            <person name="Davis J."/>
        </authorList>
    </citation>
    <scope>NUCLEOTIDE SEQUENCE</scope>
    <source>
        <strain evidence="10">G11</strain>
    </source>
</reference>
<feature type="transmembrane region" description="Helical" evidence="9">
    <location>
        <begin position="168"/>
        <end position="187"/>
    </location>
</feature>